<reference evidence="2 3" key="1">
    <citation type="submission" date="2020-08" db="EMBL/GenBank/DDBJ databases">
        <title>Cohnella phylogeny.</title>
        <authorList>
            <person name="Dunlap C."/>
        </authorList>
    </citation>
    <scope>NUCLEOTIDE SEQUENCE [LARGE SCALE GENOMIC DNA]</scope>
    <source>
        <strain evidence="2 3">DSM 25239</strain>
    </source>
</reference>
<dbReference type="RefSeq" id="WP_185134017.1">
    <property type="nucleotide sequence ID" value="NZ_JACJVR010000003.1"/>
</dbReference>
<keyword evidence="3" id="KW-1185">Reference proteome</keyword>
<gene>
    <name evidence="2" type="ORF">H7B90_01055</name>
</gene>
<dbReference type="SUPFAM" id="SSF51658">
    <property type="entry name" value="Xylose isomerase-like"/>
    <property type="match status" value="1"/>
</dbReference>
<accession>A0A841TVS8</accession>
<dbReference type="GO" id="GO:0016853">
    <property type="term" value="F:isomerase activity"/>
    <property type="evidence" value="ECO:0007669"/>
    <property type="project" value="UniProtKB-KW"/>
</dbReference>
<dbReference type="PANTHER" id="PTHR12110">
    <property type="entry name" value="HYDROXYPYRUVATE ISOMERASE"/>
    <property type="match status" value="1"/>
</dbReference>
<dbReference type="EMBL" id="JACJVR010000003">
    <property type="protein sequence ID" value="MBB6689980.1"/>
    <property type="molecule type" value="Genomic_DNA"/>
</dbReference>
<dbReference type="InterPro" id="IPR013022">
    <property type="entry name" value="Xyl_isomerase-like_TIM-brl"/>
</dbReference>
<dbReference type="AlphaFoldDB" id="A0A841TVS8"/>
<dbReference type="Gene3D" id="3.20.20.150">
    <property type="entry name" value="Divalent-metal-dependent TIM barrel enzymes"/>
    <property type="match status" value="1"/>
</dbReference>
<feature type="domain" description="Xylose isomerase-like TIM barrel" evidence="1">
    <location>
        <begin position="36"/>
        <end position="280"/>
    </location>
</feature>
<evidence type="ECO:0000313" key="2">
    <source>
        <dbReference type="EMBL" id="MBB6689980.1"/>
    </source>
</evidence>
<keyword evidence="2" id="KW-0413">Isomerase</keyword>
<protein>
    <submittedName>
        <fullName evidence="2">Sugar phosphate isomerase/epimerase</fullName>
    </submittedName>
</protein>
<evidence type="ECO:0000259" key="1">
    <source>
        <dbReference type="Pfam" id="PF01261"/>
    </source>
</evidence>
<organism evidence="2 3">
    <name type="scientific">Cohnella xylanilytica</name>
    <dbReference type="NCBI Taxonomy" id="557555"/>
    <lineage>
        <taxon>Bacteria</taxon>
        <taxon>Bacillati</taxon>
        <taxon>Bacillota</taxon>
        <taxon>Bacilli</taxon>
        <taxon>Bacillales</taxon>
        <taxon>Paenibacillaceae</taxon>
        <taxon>Cohnella</taxon>
    </lineage>
</organism>
<evidence type="ECO:0000313" key="3">
    <source>
        <dbReference type="Proteomes" id="UP000553776"/>
    </source>
</evidence>
<name>A0A841TVS8_9BACL</name>
<dbReference type="Pfam" id="PF01261">
    <property type="entry name" value="AP_endonuc_2"/>
    <property type="match status" value="1"/>
</dbReference>
<sequence>MAEWTQWKESAELPFRASLNASTLFPYRLGIEEQIRTAAEAGYEGIEIWMKDLEAYAAEGGSVSALRRLASDLGIEIANAISFIPWADADEGVRARGREQADRELSLLAELGCPAFAAPPFGDVAEVSLEQMGRRFADLAAQSGRYGVAPILEFWGRAKKLSRLGEAIEVARLSGLANVPLLLDPFHLYTGGSNLGDLARLRGEDIGIVHANDYPANPPRETIADADRLFPGDGIALSAELAKALKACGYRGFLSLELFMDDYGGRSALETARYGLAKMRSAYAV</sequence>
<proteinExistence type="predicted"/>
<dbReference type="InterPro" id="IPR036237">
    <property type="entry name" value="Xyl_isomerase-like_sf"/>
</dbReference>
<dbReference type="PANTHER" id="PTHR12110:SF48">
    <property type="entry name" value="BLL3656 PROTEIN"/>
    <property type="match status" value="1"/>
</dbReference>
<dbReference type="InterPro" id="IPR050312">
    <property type="entry name" value="IolE/XylAMocC-like"/>
</dbReference>
<comment type="caution">
    <text evidence="2">The sequence shown here is derived from an EMBL/GenBank/DDBJ whole genome shotgun (WGS) entry which is preliminary data.</text>
</comment>
<dbReference type="Proteomes" id="UP000553776">
    <property type="component" value="Unassembled WGS sequence"/>
</dbReference>